<evidence type="ECO:0000256" key="1">
    <source>
        <dbReference type="ARBA" id="ARBA00004123"/>
    </source>
</evidence>
<feature type="compositionally biased region" description="Basic residues" evidence="8">
    <location>
        <begin position="313"/>
        <end position="326"/>
    </location>
</feature>
<dbReference type="PROSITE" id="PS50071">
    <property type="entry name" value="HOMEOBOX_2"/>
    <property type="match status" value="1"/>
</dbReference>
<dbReference type="InterPro" id="IPR017970">
    <property type="entry name" value="Homeobox_CS"/>
</dbReference>
<evidence type="ECO:0000256" key="5">
    <source>
        <dbReference type="ARBA" id="ARBA00023242"/>
    </source>
</evidence>
<protein>
    <submittedName>
        <fullName evidence="11">Transcription factor LBX1-like isoform X1</fullName>
    </submittedName>
</protein>
<evidence type="ECO:0000259" key="9">
    <source>
        <dbReference type="PROSITE" id="PS50071"/>
    </source>
</evidence>
<dbReference type="OMA" id="PINLMQH"/>
<dbReference type="OrthoDB" id="6159439at2759"/>
<keyword evidence="3 6" id="KW-0238">DNA-binding</keyword>
<evidence type="ECO:0000256" key="2">
    <source>
        <dbReference type="ARBA" id="ARBA00022473"/>
    </source>
</evidence>
<dbReference type="SUPFAM" id="SSF46689">
    <property type="entry name" value="Homeodomain-like"/>
    <property type="match status" value="1"/>
</dbReference>
<accession>A0A8B7Z029</accession>
<dbReference type="Proteomes" id="UP000694845">
    <property type="component" value="Unplaced"/>
</dbReference>
<dbReference type="GO" id="GO:0000981">
    <property type="term" value="F:DNA-binding transcription factor activity, RNA polymerase II-specific"/>
    <property type="evidence" value="ECO:0007669"/>
    <property type="project" value="InterPro"/>
</dbReference>
<dbReference type="SMART" id="SM00389">
    <property type="entry name" value="HOX"/>
    <property type="match status" value="1"/>
</dbReference>
<dbReference type="PANTHER" id="PTHR24336">
    <property type="entry name" value="TRANSCRIPTION FACTOR LBX"/>
    <property type="match status" value="1"/>
</dbReference>
<evidence type="ECO:0000256" key="4">
    <source>
        <dbReference type="ARBA" id="ARBA00023155"/>
    </source>
</evidence>
<dbReference type="KEGG" id="aplc:110983389"/>
<organism evidence="10 11">
    <name type="scientific">Acanthaster planci</name>
    <name type="common">Crown-of-thorns starfish</name>
    <dbReference type="NCBI Taxonomy" id="133434"/>
    <lineage>
        <taxon>Eukaryota</taxon>
        <taxon>Metazoa</taxon>
        <taxon>Echinodermata</taxon>
        <taxon>Eleutherozoa</taxon>
        <taxon>Asterozoa</taxon>
        <taxon>Asteroidea</taxon>
        <taxon>Valvatacea</taxon>
        <taxon>Valvatida</taxon>
        <taxon>Acanthasteridae</taxon>
        <taxon>Acanthaster</taxon>
    </lineage>
</organism>
<evidence type="ECO:0000256" key="8">
    <source>
        <dbReference type="SAM" id="MobiDB-lite"/>
    </source>
</evidence>
<dbReference type="AlphaFoldDB" id="A0A8B7Z029"/>
<reference evidence="11" key="1">
    <citation type="submission" date="2025-08" db="UniProtKB">
        <authorList>
            <consortium name="RefSeq"/>
        </authorList>
    </citation>
    <scope>IDENTIFICATION</scope>
</reference>
<keyword evidence="5 6" id="KW-0539">Nucleus</keyword>
<sequence length="411" mass="44516">MALAPALGSHGGVYMPYQRVSAVRLQLQPVHHRTNQRPYTSFFIKDILGSKIGGVEPERDATTPCGPAPAPLSPASPWSAPAGATTGSSQPSPPSKDAHFPVRDAEKTLAAPPCGIIKKDANGSPLSALEELANKTFTGLETSILRAAEAATVNGKRDPLHLFNRQPPRKKRKSRTAFNNQQIFELERRFLYQKYLTPADRDEIASVLGLTNAQVITWFQNRRAKLKRDMEELTMDVTVTSKKCAELNLTAEESTGPTSASAAPTVPPARLKEEEGGDEDDDDEDRLSTASEQQQCREQYSLRLASADDNSQRRHHDHRHHPHQHHLQLNLNTDEQATPSSSGSEPSDCSEGNAPGNAEAGSTGDSISGHGMDAASCMVSNAVAETDGEEEESMDCSTSPSSSFHSESEEK</sequence>
<keyword evidence="10" id="KW-1185">Reference proteome</keyword>
<feature type="DNA-binding region" description="Homeobox" evidence="6">
    <location>
        <begin position="171"/>
        <end position="230"/>
    </location>
</feature>
<name>A0A8B7Z029_ACAPL</name>
<dbReference type="InterPro" id="IPR051892">
    <property type="entry name" value="LBX_TF"/>
</dbReference>
<dbReference type="Gene3D" id="1.10.10.60">
    <property type="entry name" value="Homeodomain-like"/>
    <property type="match status" value="1"/>
</dbReference>
<dbReference type="PANTHER" id="PTHR24336:SF8">
    <property type="entry name" value="LADYBIRD EARLY-RELATED"/>
    <property type="match status" value="1"/>
</dbReference>
<evidence type="ECO:0000313" key="10">
    <source>
        <dbReference type="Proteomes" id="UP000694845"/>
    </source>
</evidence>
<dbReference type="Pfam" id="PF00046">
    <property type="entry name" value="Homeodomain"/>
    <property type="match status" value="1"/>
</dbReference>
<evidence type="ECO:0000313" key="11">
    <source>
        <dbReference type="RefSeq" id="XP_022098312.1"/>
    </source>
</evidence>
<dbReference type="GO" id="GO:0005634">
    <property type="term" value="C:nucleus"/>
    <property type="evidence" value="ECO:0007669"/>
    <property type="project" value="UniProtKB-SubCell"/>
</dbReference>
<feature type="region of interest" description="Disordered" evidence="8">
    <location>
        <begin position="250"/>
        <end position="295"/>
    </location>
</feature>
<dbReference type="InterPro" id="IPR001356">
    <property type="entry name" value="HD"/>
</dbReference>
<evidence type="ECO:0000256" key="3">
    <source>
        <dbReference type="ARBA" id="ARBA00023125"/>
    </source>
</evidence>
<dbReference type="PROSITE" id="PS00027">
    <property type="entry name" value="HOMEOBOX_1"/>
    <property type="match status" value="1"/>
</dbReference>
<evidence type="ECO:0000256" key="7">
    <source>
        <dbReference type="RuleBase" id="RU000682"/>
    </source>
</evidence>
<feature type="compositionally biased region" description="Low complexity" evidence="8">
    <location>
        <begin position="75"/>
        <end position="84"/>
    </location>
</feature>
<dbReference type="CTD" id="10660"/>
<dbReference type="GeneID" id="110983389"/>
<gene>
    <name evidence="11" type="primary">LOC110983389</name>
</gene>
<keyword evidence="2" id="KW-0217">Developmental protein</keyword>
<dbReference type="InterPro" id="IPR009057">
    <property type="entry name" value="Homeodomain-like_sf"/>
</dbReference>
<dbReference type="CDD" id="cd00086">
    <property type="entry name" value="homeodomain"/>
    <property type="match status" value="1"/>
</dbReference>
<feature type="compositionally biased region" description="Acidic residues" evidence="8">
    <location>
        <begin position="275"/>
        <end position="285"/>
    </location>
</feature>
<dbReference type="RefSeq" id="XP_022098312.1">
    <property type="nucleotide sequence ID" value="XM_022242620.1"/>
</dbReference>
<feature type="compositionally biased region" description="Low complexity" evidence="8">
    <location>
        <begin position="339"/>
        <end position="352"/>
    </location>
</feature>
<evidence type="ECO:0000256" key="6">
    <source>
        <dbReference type="PROSITE-ProRule" id="PRU00108"/>
    </source>
</evidence>
<feature type="region of interest" description="Disordered" evidence="8">
    <location>
        <begin position="307"/>
        <end position="411"/>
    </location>
</feature>
<dbReference type="FunFam" id="1.10.10.60:FF:000098">
    <property type="entry name" value="Transcription factor LBX1"/>
    <property type="match status" value="1"/>
</dbReference>
<comment type="subcellular location">
    <subcellularLocation>
        <location evidence="1 6 7">Nucleus</location>
    </subcellularLocation>
</comment>
<feature type="region of interest" description="Disordered" evidence="8">
    <location>
        <begin position="54"/>
        <end position="100"/>
    </location>
</feature>
<feature type="compositionally biased region" description="Low complexity" evidence="8">
    <location>
        <begin position="250"/>
        <end position="264"/>
    </location>
</feature>
<proteinExistence type="predicted"/>
<dbReference type="GO" id="GO:1990837">
    <property type="term" value="F:sequence-specific double-stranded DNA binding"/>
    <property type="evidence" value="ECO:0007669"/>
    <property type="project" value="TreeGrafter"/>
</dbReference>
<keyword evidence="4 6" id="KW-0371">Homeobox</keyword>
<feature type="domain" description="Homeobox" evidence="9">
    <location>
        <begin position="169"/>
        <end position="229"/>
    </location>
</feature>